<dbReference type="EMBL" id="CAJRST010007779">
    <property type="protein sequence ID" value="CAG5896361.1"/>
    <property type="molecule type" value="Genomic_DNA"/>
</dbReference>
<dbReference type="FunFam" id="3.90.1030.20:FF:000002">
    <property type="entry name" value="DNA polymerase delta subunit"/>
    <property type="match status" value="1"/>
</dbReference>
<comment type="caution">
    <text evidence="6">The sequence shown here is derived from an EMBL/GenBank/DDBJ whole genome shotgun (WGS) entry which is preliminary data.</text>
</comment>
<keyword evidence="4" id="KW-0539">Nucleus</keyword>
<feature type="compositionally biased region" description="Basic residues" evidence="5">
    <location>
        <begin position="373"/>
        <end position="382"/>
    </location>
</feature>
<feature type="compositionally biased region" description="Basic and acidic residues" evidence="5">
    <location>
        <begin position="266"/>
        <end position="301"/>
    </location>
</feature>
<dbReference type="Gene3D" id="3.90.1030.20">
    <property type="entry name" value="DNA polymerase delta, p66 (Cdc27) subunit, wHTH domain"/>
    <property type="match status" value="1"/>
</dbReference>
<evidence type="ECO:0000256" key="4">
    <source>
        <dbReference type="ARBA" id="ARBA00023242"/>
    </source>
</evidence>
<evidence type="ECO:0000256" key="1">
    <source>
        <dbReference type="ARBA" id="ARBA00004123"/>
    </source>
</evidence>
<keyword evidence="3" id="KW-0235">DNA replication</keyword>
<sequence length="461" mass="51943">MDELYLDNIDEYVNDHDKIVTYKWLSLTLGVHVNIAKQMLYHYLEHKRKESSPQLHATYLVSGKLVENGQTCHKVSVVREDQLEDFKAKMSPVVSVHVYSVQKALLKDSNPLYIVDYDAVKDNLKSCSRFSAIRCPAAVPLSSAQPQQGRETPGNPPPEPETRKTGMNGHANVAPKPPAKPQKGIMGMFSSKPASKNQDGGKEIKSEVKEHPPSEDVPKSKPVAKVNPMLNFFGNQTTKKPDKPVKQEEAAERTSTPELQPPSSPTEEKEKPKGEPEPPPKDSRSKSKRIEDSGSEEEKMEKKKRRRIKRPEPDSSDEDDSPQQTETRQPTLTKEPDTVQQSQVNEPREQQTPFPREGWFTRVSDFQGNSGTKMRKRRRVLKSRTFVDEEGCIVTEKCYESESYSETEEDFQPSKQPPRDPVRAKPSAGSKGDDKKNQKKASASSNKGTKQASIMGFFQKK</sequence>
<name>A0A8S4AUS9_9TELE</name>
<gene>
    <name evidence="6" type="ORF">MMEN_LOCUS7443</name>
</gene>
<feature type="region of interest" description="Disordered" evidence="5">
    <location>
        <begin position="141"/>
        <end position="386"/>
    </location>
</feature>
<evidence type="ECO:0000313" key="7">
    <source>
        <dbReference type="Proteomes" id="UP000677803"/>
    </source>
</evidence>
<dbReference type="GO" id="GO:0003887">
    <property type="term" value="F:DNA-directed DNA polymerase activity"/>
    <property type="evidence" value="ECO:0007669"/>
    <property type="project" value="TreeGrafter"/>
</dbReference>
<dbReference type="GO" id="GO:0043625">
    <property type="term" value="C:delta DNA polymerase complex"/>
    <property type="evidence" value="ECO:0007669"/>
    <property type="project" value="InterPro"/>
</dbReference>
<feature type="compositionally biased region" description="Basic and acidic residues" evidence="5">
    <location>
        <begin position="199"/>
        <end position="219"/>
    </location>
</feature>
<feature type="compositionally biased region" description="Polar residues" evidence="5">
    <location>
        <begin position="323"/>
        <end position="353"/>
    </location>
</feature>
<keyword evidence="7" id="KW-1185">Reference proteome</keyword>
<dbReference type="GO" id="GO:0006297">
    <property type="term" value="P:nucleotide-excision repair, DNA gap filling"/>
    <property type="evidence" value="ECO:0007669"/>
    <property type="project" value="TreeGrafter"/>
</dbReference>
<evidence type="ECO:0000256" key="5">
    <source>
        <dbReference type="SAM" id="MobiDB-lite"/>
    </source>
</evidence>
<feature type="compositionally biased region" description="Basic and acidic residues" evidence="5">
    <location>
        <begin position="239"/>
        <end position="252"/>
    </location>
</feature>
<dbReference type="PANTHER" id="PTHR17598">
    <property type="entry name" value="DNA POLYMERASE DELTA SUBUNIT 3"/>
    <property type="match status" value="1"/>
</dbReference>
<evidence type="ECO:0000256" key="3">
    <source>
        <dbReference type="ARBA" id="ARBA00022705"/>
    </source>
</evidence>
<evidence type="ECO:0000313" key="6">
    <source>
        <dbReference type="EMBL" id="CAG5896361.1"/>
    </source>
</evidence>
<dbReference type="Proteomes" id="UP000677803">
    <property type="component" value="Unassembled WGS sequence"/>
</dbReference>
<evidence type="ECO:0000256" key="2">
    <source>
        <dbReference type="ARBA" id="ARBA00017589"/>
    </source>
</evidence>
<dbReference type="AlphaFoldDB" id="A0A8S4AUS9"/>
<comment type="subcellular location">
    <subcellularLocation>
        <location evidence="1">Nucleus</location>
    </subcellularLocation>
</comment>
<dbReference type="Pfam" id="PF09507">
    <property type="entry name" value="CDC27"/>
    <property type="match status" value="1"/>
</dbReference>
<dbReference type="PANTHER" id="PTHR17598:SF13">
    <property type="entry name" value="DNA POLYMERASE DELTA SUBUNIT 3"/>
    <property type="match status" value="1"/>
</dbReference>
<dbReference type="InterPro" id="IPR019038">
    <property type="entry name" value="POLD3"/>
</dbReference>
<dbReference type="InterPro" id="IPR041913">
    <property type="entry name" value="POLD3_sf"/>
</dbReference>
<reference evidence="6" key="1">
    <citation type="submission" date="2021-05" db="EMBL/GenBank/DDBJ databases">
        <authorList>
            <person name="Tigano A."/>
        </authorList>
    </citation>
    <scope>NUCLEOTIDE SEQUENCE</scope>
</reference>
<dbReference type="GO" id="GO:0006271">
    <property type="term" value="P:DNA strand elongation involved in DNA replication"/>
    <property type="evidence" value="ECO:0007669"/>
    <property type="project" value="TreeGrafter"/>
</dbReference>
<dbReference type="OrthoDB" id="514823at2759"/>
<accession>A0A8S4AUS9</accession>
<organism evidence="6 7">
    <name type="scientific">Menidia menidia</name>
    <name type="common">Atlantic silverside</name>
    <dbReference type="NCBI Taxonomy" id="238744"/>
    <lineage>
        <taxon>Eukaryota</taxon>
        <taxon>Metazoa</taxon>
        <taxon>Chordata</taxon>
        <taxon>Craniata</taxon>
        <taxon>Vertebrata</taxon>
        <taxon>Euteleostomi</taxon>
        <taxon>Actinopterygii</taxon>
        <taxon>Neopterygii</taxon>
        <taxon>Teleostei</taxon>
        <taxon>Neoteleostei</taxon>
        <taxon>Acanthomorphata</taxon>
        <taxon>Ovalentaria</taxon>
        <taxon>Atherinomorphae</taxon>
        <taxon>Atheriniformes</taxon>
        <taxon>Atherinopsidae</taxon>
        <taxon>Menidiinae</taxon>
        <taxon>Menidia</taxon>
    </lineage>
</organism>
<feature type="region of interest" description="Disordered" evidence="5">
    <location>
        <begin position="398"/>
        <end position="461"/>
    </location>
</feature>
<proteinExistence type="predicted"/>
<protein>
    <recommendedName>
        <fullName evidence="2">DNA polymerase delta subunit 3</fullName>
    </recommendedName>
</protein>
<dbReference type="GO" id="GO:1904161">
    <property type="term" value="P:DNA synthesis involved in UV-damage excision repair"/>
    <property type="evidence" value="ECO:0007669"/>
    <property type="project" value="TreeGrafter"/>
</dbReference>